<evidence type="ECO:0000256" key="6">
    <source>
        <dbReference type="PIRNR" id="PIRNR037945"/>
    </source>
</evidence>
<dbReference type="InterPro" id="IPR006619">
    <property type="entry name" value="PGRP_domain_met/bac"/>
</dbReference>
<keyword evidence="12" id="KW-1185">Reference proteome</keyword>
<feature type="chain" id="PRO_5043371011" description="Peptidoglycan-recognition protein" evidence="8">
    <location>
        <begin position="18"/>
        <end position="190"/>
    </location>
</feature>
<dbReference type="SMART" id="SM00644">
    <property type="entry name" value="Ami_2"/>
    <property type="match status" value="1"/>
</dbReference>
<evidence type="ECO:0000259" key="10">
    <source>
        <dbReference type="SMART" id="SM00701"/>
    </source>
</evidence>
<comment type="caution">
    <text evidence="11">The sequence shown here is derived from an EMBL/GenBank/DDBJ whole genome shotgun (WGS) entry which is preliminary data.</text>
</comment>
<evidence type="ECO:0000256" key="8">
    <source>
        <dbReference type="SAM" id="SignalP"/>
    </source>
</evidence>
<evidence type="ECO:0000313" key="11">
    <source>
        <dbReference type="EMBL" id="CAL1299389.1"/>
    </source>
</evidence>
<evidence type="ECO:0000259" key="9">
    <source>
        <dbReference type="SMART" id="SM00644"/>
    </source>
</evidence>
<protein>
    <recommendedName>
        <fullName evidence="6">Peptidoglycan-recognition protein</fullName>
    </recommendedName>
</protein>
<dbReference type="GO" id="GO:0009253">
    <property type="term" value="P:peptidoglycan catabolic process"/>
    <property type="evidence" value="ECO:0007669"/>
    <property type="project" value="InterPro"/>
</dbReference>
<evidence type="ECO:0000256" key="1">
    <source>
        <dbReference type="ARBA" id="ARBA00007553"/>
    </source>
</evidence>
<organism evidence="11 12">
    <name type="scientific">Larinioides sclopetarius</name>
    <dbReference type="NCBI Taxonomy" id="280406"/>
    <lineage>
        <taxon>Eukaryota</taxon>
        <taxon>Metazoa</taxon>
        <taxon>Ecdysozoa</taxon>
        <taxon>Arthropoda</taxon>
        <taxon>Chelicerata</taxon>
        <taxon>Arachnida</taxon>
        <taxon>Araneae</taxon>
        <taxon>Araneomorphae</taxon>
        <taxon>Entelegynae</taxon>
        <taxon>Araneoidea</taxon>
        <taxon>Araneidae</taxon>
        <taxon>Larinioides</taxon>
    </lineage>
</organism>
<dbReference type="PIRSF" id="PIRSF037945">
    <property type="entry name" value="PGRPs"/>
    <property type="match status" value="1"/>
</dbReference>
<name>A0AAV2BVE1_9ARAC</name>
<dbReference type="GO" id="GO:0042834">
    <property type="term" value="F:peptidoglycan binding"/>
    <property type="evidence" value="ECO:0007669"/>
    <property type="project" value="InterPro"/>
</dbReference>
<keyword evidence="2 6" id="KW-0399">Innate immunity</keyword>
<dbReference type="FunFam" id="3.40.80.10:FF:000001">
    <property type="entry name" value="Peptidoglycan recognition protein 1"/>
    <property type="match status" value="1"/>
</dbReference>
<dbReference type="CDD" id="cd06583">
    <property type="entry name" value="PGRP"/>
    <property type="match status" value="1"/>
</dbReference>
<evidence type="ECO:0000256" key="7">
    <source>
        <dbReference type="PIRSR" id="PIRSR037945-1"/>
    </source>
</evidence>
<evidence type="ECO:0000256" key="4">
    <source>
        <dbReference type="ARBA" id="ARBA00022859"/>
    </source>
</evidence>
<feature type="disulfide bond" evidence="7">
    <location>
        <begin position="55"/>
        <end position="61"/>
    </location>
</feature>
<accession>A0AAV2BVE1</accession>
<dbReference type="InterPro" id="IPR017331">
    <property type="entry name" value="Peptidoglycan_recognition"/>
</dbReference>
<dbReference type="Pfam" id="PF01510">
    <property type="entry name" value="Amidase_2"/>
    <property type="match status" value="1"/>
</dbReference>
<dbReference type="InterPro" id="IPR015510">
    <property type="entry name" value="PGRP"/>
</dbReference>
<gene>
    <name evidence="11" type="ORF">LARSCL_LOCUS21328</name>
</gene>
<feature type="domain" description="Peptidoglycan recognition protein family" evidence="10">
    <location>
        <begin position="20"/>
        <end position="161"/>
    </location>
</feature>
<dbReference type="PANTHER" id="PTHR11022:SF41">
    <property type="entry name" value="PEPTIDOGLYCAN-RECOGNITION PROTEIN LC-RELATED"/>
    <property type="match status" value="1"/>
</dbReference>
<feature type="signal peptide" evidence="8">
    <location>
        <begin position="1"/>
        <end position="17"/>
    </location>
</feature>
<evidence type="ECO:0000313" key="12">
    <source>
        <dbReference type="Proteomes" id="UP001497382"/>
    </source>
</evidence>
<dbReference type="SMART" id="SM00701">
    <property type="entry name" value="PGRP"/>
    <property type="match status" value="1"/>
</dbReference>
<dbReference type="InterPro" id="IPR002502">
    <property type="entry name" value="Amidase_domain"/>
</dbReference>
<dbReference type="GO" id="GO:0008270">
    <property type="term" value="F:zinc ion binding"/>
    <property type="evidence" value="ECO:0007669"/>
    <property type="project" value="InterPro"/>
</dbReference>
<proteinExistence type="inferred from homology"/>
<dbReference type="GO" id="GO:0045087">
    <property type="term" value="P:innate immune response"/>
    <property type="evidence" value="ECO:0007669"/>
    <property type="project" value="UniProtKB-KW"/>
</dbReference>
<sequence length="190" mass="21202">MIFYVSLLLSLAVALDAACPEIVNRAEWGARNGMSRALAVPVRHVFIHHTSGATCNSRDTCSKVVRQTQNYFIDSKKWADIGYNFLVGGDGRIYEGRGWKVVGAHTYGYNSDSIGIAFMGYFEQEKPSAAMMDAAKELIECGVENNFISANYQIHGHRDAKCTSCPGEALYNIIEFWPRFVRGKLPEFNC</sequence>
<dbReference type="AlphaFoldDB" id="A0AAV2BVE1"/>
<keyword evidence="5 7" id="KW-1015">Disulfide bond</keyword>
<dbReference type="Gene3D" id="3.40.80.10">
    <property type="entry name" value="Peptidoglycan recognition protein-like"/>
    <property type="match status" value="1"/>
</dbReference>
<dbReference type="SUPFAM" id="SSF55846">
    <property type="entry name" value="N-acetylmuramoyl-L-alanine amidase-like"/>
    <property type="match status" value="1"/>
</dbReference>
<dbReference type="GO" id="GO:0008745">
    <property type="term" value="F:N-acetylmuramoyl-L-alanine amidase activity"/>
    <property type="evidence" value="ECO:0007669"/>
    <property type="project" value="InterPro"/>
</dbReference>
<keyword evidence="3 8" id="KW-0732">Signal</keyword>
<evidence type="ECO:0000256" key="5">
    <source>
        <dbReference type="ARBA" id="ARBA00023157"/>
    </source>
</evidence>
<dbReference type="EMBL" id="CAXIEN010000499">
    <property type="protein sequence ID" value="CAL1299389.1"/>
    <property type="molecule type" value="Genomic_DNA"/>
</dbReference>
<evidence type="ECO:0000256" key="3">
    <source>
        <dbReference type="ARBA" id="ARBA00022729"/>
    </source>
</evidence>
<feature type="domain" description="N-acetylmuramoyl-L-alanine amidase" evidence="9">
    <location>
        <begin position="30"/>
        <end position="167"/>
    </location>
</feature>
<dbReference type="Proteomes" id="UP001497382">
    <property type="component" value="Unassembled WGS sequence"/>
</dbReference>
<keyword evidence="4 6" id="KW-0391">Immunity</keyword>
<feature type="disulfide bond" evidence="7">
    <location>
        <begin position="19"/>
        <end position="141"/>
    </location>
</feature>
<comment type="similarity">
    <text evidence="1 6">Belongs to the N-acetylmuramoyl-L-alanine amidase 2 family.</text>
</comment>
<evidence type="ECO:0000256" key="2">
    <source>
        <dbReference type="ARBA" id="ARBA00022588"/>
    </source>
</evidence>
<reference evidence="11 12" key="1">
    <citation type="submission" date="2024-04" db="EMBL/GenBank/DDBJ databases">
        <authorList>
            <person name="Rising A."/>
            <person name="Reimegard J."/>
            <person name="Sonavane S."/>
            <person name="Akerstrom W."/>
            <person name="Nylinder S."/>
            <person name="Hedman E."/>
            <person name="Kallberg Y."/>
        </authorList>
    </citation>
    <scope>NUCLEOTIDE SEQUENCE [LARGE SCALE GENOMIC DNA]</scope>
</reference>
<dbReference type="PANTHER" id="PTHR11022">
    <property type="entry name" value="PEPTIDOGLYCAN RECOGNITION PROTEIN"/>
    <property type="match status" value="1"/>
</dbReference>
<dbReference type="InterPro" id="IPR036505">
    <property type="entry name" value="Amidase/PGRP_sf"/>
</dbReference>